<dbReference type="Proteomes" id="UP000803844">
    <property type="component" value="Unassembled WGS sequence"/>
</dbReference>
<dbReference type="PANTHER" id="PTHR35392:SF3">
    <property type="entry name" value="ZN(2)-C6 FUNGAL-TYPE DOMAIN-CONTAINING PROTEIN"/>
    <property type="match status" value="1"/>
</dbReference>
<dbReference type="PANTHER" id="PTHR35392">
    <property type="entry name" value="ZN(II)2CYS6 TRANSCRIPTION FACTOR (EUROFUNG)-RELATED-RELATED"/>
    <property type="match status" value="1"/>
</dbReference>
<comment type="caution">
    <text evidence="1">The sequence shown here is derived from an EMBL/GenBank/DDBJ whole genome shotgun (WGS) entry which is preliminary data.</text>
</comment>
<dbReference type="OrthoDB" id="3474066at2759"/>
<dbReference type="RefSeq" id="XP_040779874.1">
    <property type="nucleotide sequence ID" value="XM_040916067.1"/>
</dbReference>
<keyword evidence="2" id="KW-1185">Reference proteome</keyword>
<organism evidence="1 2">
    <name type="scientific">Cryphonectria parasitica (strain ATCC 38755 / EP155)</name>
    <dbReference type="NCBI Taxonomy" id="660469"/>
    <lineage>
        <taxon>Eukaryota</taxon>
        <taxon>Fungi</taxon>
        <taxon>Dikarya</taxon>
        <taxon>Ascomycota</taxon>
        <taxon>Pezizomycotina</taxon>
        <taxon>Sordariomycetes</taxon>
        <taxon>Sordariomycetidae</taxon>
        <taxon>Diaporthales</taxon>
        <taxon>Cryphonectriaceae</taxon>
        <taxon>Cryphonectria-Endothia species complex</taxon>
        <taxon>Cryphonectria</taxon>
    </lineage>
</organism>
<name>A0A9P4Y8T9_CRYP1</name>
<feature type="non-terminal residue" evidence="1">
    <location>
        <position position="440"/>
    </location>
</feature>
<proteinExistence type="predicted"/>
<reference evidence="1" key="1">
    <citation type="journal article" date="2020" name="Phytopathology">
        <title>Genome sequence of the chestnut blight fungus Cryphonectria parasitica EP155: A fundamental resource for an archetypical invasive plant pathogen.</title>
        <authorList>
            <person name="Crouch J.A."/>
            <person name="Dawe A."/>
            <person name="Aerts A."/>
            <person name="Barry K."/>
            <person name="Churchill A.C.L."/>
            <person name="Grimwood J."/>
            <person name="Hillman B."/>
            <person name="Milgroom M.G."/>
            <person name="Pangilinan J."/>
            <person name="Smith M."/>
            <person name="Salamov A."/>
            <person name="Schmutz J."/>
            <person name="Yadav J."/>
            <person name="Grigoriev I.V."/>
            <person name="Nuss D."/>
        </authorList>
    </citation>
    <scope>NUCLEOTIDE SEQUENCE</scope>
    <source>
        <strain evidence="1">EP155</strain>
    </source>
</reference>
<dbReference type="AlphaFoldDB" id="A0A9P4Y8T9"/>
<sequence>PTKRGPFRDPRKRQLTALVRKYGCCIRCRMQRIRCEFAIETPDDIDAPCEACLKLMKNSQIPRIPCRRWKLVDVKLSKSGNAEWTYRWKNSTSLPEISKWQDTNDRVIHLDDGFTKTIRVRVRRFKVMEGDQKTRKFFNYDTGRTDEIDMKPFALVDVADAKLQYERYLTESQEHIFKTLLGDKQKLLWRTYHMAQKRRDDPATPLRERDLLVKTLRLWVAVRLTTRSFHIAGEGKDLLGQKPDSKGRILLHPVFGQQLDKVLLDHVLFKLRRQTLDLLQSITQQKKRQSWLTTYLVSFILLHNVALITRHDRDRAEKHGVNKPLAVWHRADNVQEYHLGANIILAYFHYCVKGIQPFSHGCKSSDLDGLAELDAEGRAYVMWARDELLQYRAHWEYLKAIRLQTESTINADEHTELANAYSDDYYFVSQLYEQDWYPRD</sequence>
<feature type="non-terminal residue" evidence="1">
    <location>
        <position position="1"/>
    </location>
</feature>
<dbReference type="GeneID" id="63833196"/>
<evidence type="ECO:0000313" key="1">
    <source>
        <dbReference type="EMBL" id="KAF3768913.1"/>
    </source>
</evidence>
<dbReference type="InterPro" id="IPR052973">
    <property type="entry name" value="Fungal_sec-metab_reg_TF"/>
</dbReference>
<gene>
    <name evidence="1" type="ORF">M406DRAFT_237711</name>
</gene>
<evidence type="ECO:0000313" key="2">
    <source>
        <dbReference type="Proteomes" id="UP000803844"/>
    </source>
</evidence>
<dbReference type="EMBL" id="MU032345">
    <property type="protein sequence ID" value="KAF3768913.1"/>
    <property type="molecule type" value="Genomic_DNA"/>
</dbReference>
<accession>A0A9P4Y8T9</accession>
<protein>
    <submittedName>
        <fullName evidence="1">Uncharacterized protein</fullName>
    </submittedName>
</protein>